<dbReference type="PANTHER" id="PTHR43591">
    <property type="entry name" value="METHYLTRANSFERASE"/>
    <property type="match status" value="1"/>
</dbReference>
<feature type="compositionally biased region" description="Acidic residues" evidence="2">
    <location>
        <begin position="83"/>
        <end position="100"/>
    </location>
</feature>
<dbReference type="EMBL" id="VFLP01000081">
    <property type="protein sequence ID" value="TRX88726.1"/>
    <property type="molecule type" value="Genomic_DNA"/>
</dbReference>
<proteinExistence type="inferred from homology"/>
<evidence type="ECO:0000256" key="1">
    <source>
        <dbReference type="ARBA" id="ARBA00038158"/>
    </source>
</evidence>
<evidence type="ECO:0008006" key="5">
    <source>
        <dbReference type="Google" id="ProtNLM"/>
    </source>
</evidence>
<feature type="compositionally biased region" description="Polar residues" evidence="2">
    <location>
        <begin position="13"/>
        <end position="44"/>
    </location>
</feature>
<dbReference type="Pfam" id="PF13489">
    <property type="entry name" value="Methyltransf_23"/>
    <property type="match status" value="1"/>
</dbReference>
<comment type="similarity">
    <text evidence="1">Belongs to the methyltransferase superfamily. LaeA methyltransferase family.</text>
</comment>
<evidence type="ECO:0000256" key="2">
    <source>
        <dbReference type="SAM" id="MobiDB-lite"/>
    </source>
</evidence>
<organism evidence="3 4">
    <name type="scientific">Xylaria flabelliformis</name>
    <dbReference type="NCBI Taxonomy" id="2512241"/>
    <lineage>
        <taxon>Eukaryota</taxon>
        <taxon>Fungi</taxon>
        <taxon>Dikarya</taxon>
        <taxon>Ascomycota</taxon>
        <taxon>Pezizomycotina</taxon>
        <taxon>Sordariomycetes</taxon>
        <taxon>Xylariomycetidae</taxon>
        <taxon>Xylariales</taxon>
        <taxon>Xylariaceae</taxon>
        <taxon>Xylaria</taxon>
    </lineage>
</organism>
<sequence>MENHKSRLRASGHRSSTGDFTIRPATSSATAGYSHTEQQASSLRESIRPPTSSTSSQSGTQLDWDPAGHSYYGSRATTSSEIDDLNLEPDEFWPQTDSEDDSGKDGSISKRTTTAKSGTTARKLRAMLQKFGRSYNRILQHNIVLEMLDGKLHLAPVANARRVLDLGCGPGIWPLEFGKIPPGSRATVYVADRQQAKRNPNTLVIGVDADPIRAPFHLPNCKFREADFYDKWPYESKFDFIHLRHLGNLPQNDLLTKIYENLSPGGWAEFTEWVVAIQSTHNSFIETSFYKWLRYWKSGVKKLGSTVYYPLEYKRLLTEAGFKNVTERKYAVPVNPWPPGKQLQRIGSMMALNINTILEPMSLPVFTGVLGWSPDALESLLTEVRKEIADIYRLRSEASWRIVFCLIGNLVGIVEEKFGSKFILEDQTFINTSFDRNEPPPYNLTTFIGATEPCSDKRLFSTWYDDYIHIRHIVQENAQIRSAAHSLDITLYKGVVVPTVVMTIVD</sequence>
<gene>
    <name evidence="3" type="ORF">FHL15_010398</name>
</gene>
<dbReference type="OrthoDB" id="2013972at2759"/>
<accession>A0A553HLE3</accession>
<reference evidence="4" key="1">
    <citation type="submission" date="2019-06" db="EMBL/GenBank/DDBJ databases">
        <title>Draft genome sequence of the griseofulvin-producing fungus Xylaria cubensis strain G536.</title>
        <authorList>
            <person name="Mead M.E."/>
            <person name="Raja H.A."/>
            <person name="Steenwyk J.L."/>
            <person name="Knowles S.L."/>
            <person name="Oberlies N.H."/>
            <person name="Rokas A."/>
        </authorList>
    </citation>
    <scope>NUCLEOTIDE SEQUENCE [LARGE SCALE GENOMIC DNA]</scope>
    <source>
        <strain evidence="4">G536</strain>
    </source>
</reference>
<dbReference type="Gene3D" id="3.40.50.150">
    <property type="entry name" value="Vaccinia Virus protein VP39"/>
    <property type="match status" value="1"/>
</dbReference>
<keyword evidence="4" id="KW-1185">Reference proteome</keyword>
<evidence type="ECO:0000313" key="3">
    <source>
        <dbReference type="EMBL" id="TRX88726.1"/>
    </source>
</evidence>
<feature type="compositionally biased region" description="Polar residues" evidence="2">
    <location>
        <begin position="109"/>
        <end position="119"/>
    </location>
</feature>
<feature type="region of interest" description="Disordered" evidence="2">
    <location>
        <begin position="1"/>
        <end position="67"/>
    </location>
</feature>
<dbReference type="AlphaFoldDB" id="A0A553HLE3"/>
<feature type="compositionally biased region" description="Basic residues" evidence="2">
    <location>
        <begin position="1"/>
        <end position="12"/>
    </location>
</feature>
<comment type="caution">
    <text evidence="3">The sequence shown here is derived from an EMBL/GenBank/DDBJ whole genome shotgun (WGS) entry which is preliminary data.</text>
</comment>
<name>A0A553HLE3_9PEZI</name>
<dbReference type="InterPro" id="IPR029063">
    <property type="entry name" value="SAM-dependent_MTases_sf"/>
</dbReference>
<feature type="compositionally biased region" description="Low complexity" evidence="2">
    <location>
        <begin position="51"/>
        <end position="61"/>
    </location>
</feature>
<dbReference type="SUPFAM" id="SSF53335">
    <property type="entry name" value="S-adenosyl-L-methionine-dependent methyltransferases"/>
    <property type="match status" value="1"/>
</dbReference>
<protein>
    <recommendedName>
        <fullName evidence="5">Methyltransferase domain-containing protein</fullName>
    </recommendedName>
</protein>
<dbReference type="CDD" id="cd02440">
    <property type="entry name" value="AdoMet_MTases"/>
    <property type="match status" value="1"/>
</dbReference>
<dbReference type="Proteomes" id="UP000319160">
    <property type="component" value="Unassembled WGS sequence"/>
</dbReference>
<evidence type="ECO:0000313" key="4">
    <source>
        <dbReference type="Proteomes" id="UP000319160"/>
    </source>
</evidence>
<dbReference type="PANTHER" id="PTHR43591:SF24">
    <property type="entry name" value="2-METHOXY-6-POLYPRENYL-1,4-BENZOQUINOL METHYLASE, MITOCHONDRIAL"/>
    <property type="match status" value="1"/>
</dbReference>
<dbReference type="STRING" id="2512241.A0A553HLE3"/>
<dbReference type="GO" id="GO:0008168">
    <property type="term" value="F:methyltransferase activity"/>
    <property type="evidence" value="ECO:0007669"/>
    <property type="project" value="TreeGrafter"/>
</dbReference>
<feature type="region of interest" description="Disordered" evidence="2">
    <location>
        <begin position="83"/>
        <end position="119"/>
    </location>
</feature>